<protein>
    <submittedName>
        <fullName evidence="2">Uncharacterized protein</fullName>
    </submittedName>
</protein>
<sequence>MSRGTGYSPIARQAMTAEARADPWATSRRWKRTKVHGATKDAAAQMSPNGTPLISAQDKEPWGSVTSAVSRAPGPSGAASPLQLPHSKLKMALGRMPHLPVCLGQQVPSYGKPPWLPGQQAEEQWKTLSWATPAPPGEPSELISSLGEE</sequence>
<dbReference type="EMBL" id="JAHRIO010093312">
    <property type="protein sequence ID" value="MEQ2189581.1"/>
    <property type="molecule type" value="Genomic_DNA"/>
</dbReference>
<comment type="caution">
    <text evidence="2">The sequence shown here is derived from an EMBL/GenBank/DDBJ whole genome shotgun (WGS) entry which is preliminary data.</text>
</comment>
<proteinExistence type="predicted"/>
<gene>
    <name evidence="2" type="ORF">GOODEAATRI_026700</name>
</gene>
<reference evidence="2 3" key="1">
    <citation type="submission" date="2021-06" db="EMBL/GenBank/DDBJ databases">
        <authorList>
            <person name="Palmer J.M."/>
        </authorList>
    </citation>
    <scope>NUCLEOTIDE SEQUENCE [LARGE SCALE GENOMIC DNA]</scope>
    <source>
        <strain evidence="2 3">GA_2019</strain>
        <tissue evidence="2">Muscle</tissue>
    </source>
</reference>
<evidence type="ECO:0000256" key="1">
    <source>
        <dbReference type="SAM" id="MobiDB-lite"/>
    </source>
</evidence>
<keyword evidence="3" id="KW-1185">Reference proteome</keyword>
<feature type="region of interest" description="Disordered" evidence="1">
    <location>
        <begin position="130"/>
        <end position="149"/>
    </location>
</feature>
<evidence type="ECO:0000313" key="2">
    <source>
        <dbReference type="EMBL" id="MEQ2189581.1"/>
    </source>
</evidence>
<feature type="compositionally biased region" description="Basic residues" evidence="1">
    <location>
        <begin position="28"/>
        <end position="37"/>
    </location>
</feature>
<dbReference type="Proteomes" id="UP001476798">
    <property type="component" value="Unassembled WGS sequence"/>
</dbReference>
<evidence type="ECO:0000313" key="3">
    <source>
        <dbReference type="Proteomes" id="UP001476798"/>
    </source>
</evidence>
<name>A0ABV0Q1A8_9TELE</name>
<accession>A0ABV0Q1A8</accession>
<organism evidence="2 3">
    <name type="scientific">Goodea atripinnis</name>
    <dbReference type="NCBI Taxonomy" id="208336"/>
    <lineage>
        <taxon>Eukaryota</taxon>
        <taxon>Metazoa</taxon>
        <taxon>Chordata</taxon>
        <taxon>Craniata</taxon>
        <taxon>Vertebrata</taxon>
        <taxon>Euteleostomi</taxon>
        <taxon>Actinopterygii</taxon>
        <taxon>Neopterygii</taxon>
        <taxon>Teleostei</taxon>
        <taxon>Neoteleostei</taxon>
        <taxon>Acanthomorphata</taxon>
        <taxon>Ovalentaria</taxon>
        <taxon>Atherinomorphae</taxon>
        <taxon>Cyprinodontiformes</taxon>
        <taxon>Goodeidae</taxon>
        <taxon>Goodea</taxon>
    </lineage>
</organism>
<feature type="region of interest" description="Disordered" evidence="1">
    <location>
        <begin position="1"/>
        <end position="83"/>
    </location>
</feature>